<organism evidence="11 12">
    <name type="scientific">Clostridium chromiireducens</name>
    <dbReference type="NCBI Taxonomy" id="225345"/>
    <lineage>
        <taxon>Bacteria</taxon>
        <taxon>Bacillati</taxon>
        <taxon>Bacillota</taxon>
        <taxon>Clostridia</taxon>
        <taxon>Eubacteriales</taxon>
        <taxon>Clostridiaceae</taxon>
        <taxon>Clostridium</taxon>
    </lineage>
</organism>
<evidence type="ECO:0000256" key="9">
    <source>
        <dbReference type="SAM" id="MobiDB-lite"/>
    </source>
</evidence>
<feature type="transmembrane region" description="Helical" evidence="10">
    <location>
        <begin position="222"/>
        <end position="241"/>
    </location>
</feature>
<dbReference type="PANTHER" id="PTHR33908">
    <property type="entry name" value="MANNOSYLTRANSFERASE YKCB-RELATED"/>
    <property type="match status" value="1"/>
</dbReference>
<name>A0A1V4IRT3_9CLOT</name>
<dbReference type="GO" id="GO:0016758">
    <property type="term" value="F:hexosyltransferase activity"/>
    <property type="evidence" value="ECO:0007669"/>
    <property type="project" value="InterPro"/>
</dbReference>
<keyword evidence="7 10" id="KW-0472">Membrane</keyword>
<keyword evidence="3" id="KW-0328">Glycosyltransferase</keyword>
<sequence>MGKTSGKKYILRISLILVLIVSVFISIFSVQNYNSNSLMKQNNQVDLNRDSQVNRNQGNQSNINNNKQIGNNRNMQRGGGGSKYLQQLTVYSVVFLILSCGIYYFLRKKEIKVDFHDERHILITLLAVGFLLRIGASTLMNGHNDINLFKNWAQVAANGFSQFYSNARQADYPPLYIYVLALIGKLASLPTLNAYYILLLKIPSIAADVISGYFIYKLGKKYLSSLISILLAFFYIFDPAVFIDSTFWGQVDSFFTLLIIFAVYFLCEKRYVFSSLIFVISVLMKPQGIIFFPILFFELVRQRKVKNFIYCAVSSVVTAIIIIIPFAFNQQSPFWIVNLYSRTISEYPYASVNAFNFFSLIGANYKNDNRTLFLFNYHTIGMGFIIITTLISWFIYIKGNNRKYISAIGLLQIAGVFTFSVGMHERYLFPAVALAIVAYIYLRDARFFILAVGFSITSFINIAIVLFGATESTFNIFLRGSAVLNILLVIYLVKILLDNTLKRVSNNLKLIKTKQ</sequence>
<feature type="transmembrane region" description="Helical" evidence="10">
    <location>
        <begin position="121"/>
        <end position="140"/>
    </location>
</feature>
<dbReference type="AlphaFoldDB" id="A0A1V4IRT3"/>
<dbReference type="RefSeq" id="WP_079439490.1">
    <property type="nucleotide sequence ID" value="NZ_MZGT01000022.1"/>
</dbReference>
<comment type="similarity">
    <text evidence="8">Belongs to the glycosyltransferase 87 family.</text>
</comment>
<comment type="subcellular location">
    <subcellularLocation>
        <location evidence="1">Cell membrane</location>
        <topology evidence="1">Multi-pass membrane protein</topology>
    </subcellularLocation>
</comment>
<feature type="transmembrane region" description="Helical" evidence="10">
    <location>
        <begin position="307"/>
        <end position="327"/>
    </location>
</feature>
<evidence type="ECO:0000256" key="8">
    <source>
        <dbReference type="ARBA" id="ARBA00024033"/>
    </source>
</evidence>
<keyword evidence="4" id="KW-0808">Transferase</keyword>
<evidence type="ECO:0000256" key="2">
    <source>
        <dbReference type="ARBA" id="ARBA00022475"/>
    </source>
</evidence>
<evidence type="ECO:0000313" key="12">
    <source>
        <dbReference type="Proteomes" id="UP000191056"/>
    </source>
</evidence>
<dbReference type="GO" id="GO:0009103">
    <property type="term" value="P:lipopolysaccharide biosynthetic process"/>
    <property type="evidence" value="ECO:0007669"/>
    <property type="project" value="UniProtKB-ARBA"/>
</dbReference>
<keyword evidence="6 10" id="KW-1133">Transmembrane helix</keyword>
<dbReference type="InterPro" id="IPR018584">
    <property type="entry name" value="GT87"/>
</dbReference>
<gene>
    <name evidence="11" type="ORF">CLCHR_19290</name>
</gene>
<feature type="transmembrane region" description="Helical" evidence="10">
    <location>
        <begin position="88"/>
        <end position="106"/>
    </location>
</feature>
<dbReference type="InterPro" id="IPR050297">
    <property type="entry name" value="LipidA_mod_glycosyltrf_83"/>
</dbReference>
<dbReference type="OrthoDB" id="9776737at2"/>
<reference evidence="11 12" key="1">
    <citation type="submission" date="2017-03" db="EMBL/GenBank/DDBJ databases">
        <title>Genome sequence of Clostridium chromiireducens DSM 23318.</title>
        <authorList>
            <person name="Poehlein A."/>
            <person name="Daniel R."/>
        </authorList>
    </citation>
    <scope>NUCLEOTIDE SEQUENCE [LARGE SCALE GENOMIC DNA]</scope>
    <source>
        <strain evidence="11 12">DSM 23318</strain>
    </source>
</reference>
<feature type="transmembrane region" description="Helical" evidence="10">
    <location>
        <begin position="194"/>
        <end position="215"/>
    </location>
</feature>
<dbReference type="GO" id="GO:0005886">
    <property type="term" value="C:plasma membrane"/>
    <property type="evidence" value="ECO:0007669"/>
    <property type="project" value="UniProtKB-SubCell"/>
</dbReference>
<evidence type="ECO:0008006" key="13">
    <source>
        <dbReference type="Google" id="ProtNLM"/>
    </source>
</evidence>
<evidence type="ECO:0000256" key="7">
    <source>
        <dbReference type="ARBA" id="ARBA00023136"/>
    </source>
</evidence>
<evidence type="ECO:0000256" key="5">
    <source>
        <dbReference type="ARBA" id="ARBA00022692"/>
    </source>
</evidence>
<comment type="caution">
    <text evidence="11">The sequence shown here is derived from an EMBL/GenBank/DDBJ whole genome shotgun (WGS) entry which is preliminary data.</text>
</comment>
<dbReference type="Pfam" id="PF09594">
    <property type="entry name" value="GT87"/>
    <property type="match status" value="1"/>
</dbReference>
<dbReference type="PANTHER" id="PTHR33908:SF11">
    <property type="entry name" value="MEMBRANE PROTEIN"/>
    <property type="match status" value="1"/>
</dbReference>
<dbReference type="STRING" id="225345.CLCHR_19290"/>
<feature type="transmembrane region" description="Helical" evidence="10">
    <location>
        <begin position="9"/>
        <end position="30"/>
    </location>
</feature>
<keyword evidence="5 10" id="KW-0812">Transmembrane</keyword>
<feature type="transmembrane region" description="Helical" evidence="10">
    <location>
        <begin position="377"/>
        <end position="397"/>
    </location>
</feature>
<feature type="transmembrane region" description="Helical" evidence="10">
    <location>
        <begin position="247"/>
        <end position="266"/>
    </location>
</feature>
<evidence type="ECO:0000313" key="11">
    <source>
        <dbReference type="EMBL" id="OPJ62636.1"/>
    </source>
</evidence>
<keyword evidence="2" id="KW-1003">Cell membrane</keyword>
<dbReference type="Proteomes" id="UP000191056">
    <property type="component" value="Unassembled WGS sequence"/>
</dbReference>
<feature type="transmembrane region" description="Helical" evidence="10">
    <location>
        <begin position="427"/>
        <end position="442"/>
    </location>
</feature>
<evidence type="ECO:0000256" key="4">
    <source>
        <dbReference type="ARBA" id="ARBA00022679"/>
    </source>
</evidence>
<evidence type="ECO:0000256" key="10">
    <source>
        <dbReference type="SAM" id="Phobius"/>
    </source>
</evidence>
<accession>A0A1V4IRT3</accession>
<feature type="transmembrane region" description="Helical" evidence="10">
    <location>
        <begin position="347"/>
        <end position="365"/>
    </location>
</feature>
<evidence type="ECO:0000256" key="3">
    <source>
        <dbReference type="ARBA" id="ARBA00022676"/>
    </source>
</evidence>
<dbReference type="GO" id="GO:0016763">
    <property type="term" value="F:pentosyltransferase activity"/>
    <property type="evidence" value="ECO:0007669"/>
    <property type="project" value="TreeGrafter"/>
</dbReference>
<feature type="transmembrane region" description="Helical" evidence="10">
    <location>
        <begin position="447"/>
        <end position="470"/>
    </location>
</feature>
<evidence type="ECO:0000256" key="1">
    <source>
        <dbReference type="ARBA" id="ARBA00004651"/>
    </source>
</evidence>
<feature type="transmembrane region" description="Helical" evidence="10">
    <location>
        <begin position="404"/>
        <end position="421"/>
    </location>
</feature>
<feature type="transmembrane region" description="Helical" evidence="10">
    <location>
        <begin position="476"/>
        <end position="497"/>
    </location>
</feature>
<evidence type="ECO:0000256" key="6">
    <source>
        <dbReference type="ARBA" id="ARBA00022989"/>
    </source>
</evidence>
<protein>
    <recommendedName>
        <fullName evidence="13">DUF2029 domain-containing protein</fullName>
    </recommendedName>
</protein>
<feature type="transmembrane region" description="Helical" evidence="10">
    <location>
        <begin position="273"/>
        <end position="295"/>
    </location>
</feature>
<keyword evidence="12" id="KW-1185">Reference proteome</keyword>
<feature type="region of interest" description="Disordered" evidence="9">
    <location>
        <begin position="54"/>
        <end position="76"/>
    </location>
</feature>
<dbReference type="EMBL" id="MZGT01000022">
    <property type="protein sequence ID" value="OPJ62636.1"/>
    <property type="molecule type" value="Genomic_DNA"/>
</dbReference>
<proteinExistence type="inferred from homology"/>